<dbReference type="SUPFAM" id="SSF53187">
    <property type="entry name" value="Zn-dependent exopeptidases"/>
    <property type="match status" value="1"/>
</dbReference>
<name>A0A4V2K7I1_9APHY</name>
<gene>
    <name evidence="9" type="ORF">BD310DRAFT_883155</name>
</gene>
<dbReference type="GO" id="GO:0006508">
    <property type="term" value="P:proteolysis"/>
    <property type="evidence" value="ECO:0007669"/>
    <property type="project" value="UniProtKB-KW"/>
</dbReference>
<comment type="similarity">
    <text evidence="2">Belongs to the peptidase M28 family. M28B subfamily.</text>
</comment>
<keyword evidence="7" id="KW-0732">Signal</keyword>
<evidence type="ECO:0000256" key="6">
    <source>
        <dbReference type="ARBA" id="ARBA00022833"/>
    </source>
</evidence>
<dbReference type="GO" id="GO:0008235">
    <property type="term" value="F:metalloexopeptidase activity"/>
    <property type="evidence" value="ECO:0007669"/>
    <property type="project" value="InterPro"/>
</dbReference>
<sequence length="501" mass="54396">MVQGLLPLTTLLLVPLSNLKLGAYKCLQQNYYGIYGGRHAFIVDDACWTSSFSLMGLGTSATHDRQESRHLVWLERVRVDPSLLDAPFDVELDWMLGNLTDFSSHSRTSPWSSGIARVPQLPLSTSQRPARSTERAVQTLHRAHDGVLLSMGASVLDAVNFGEVSLPRFWRYSVFPEAPIPLYPVPEEAKQRLREALSTIKFNHVVASIVNGISVYSLRRDIRYLTGEDALSNIVSRHSFSEGALRAAEWLKEQIEETGASCVLEAFQVGFAPNVICTYAASTNTMETIIVGAHYDSRGSFGSARAPGANDDGSGTGALVGIARAIARRGVVFRKNVQLVAFAGEEQGMVGSRVYARTLKDAGANVTMMIQGDMLAYHVSGELPQLALSDPALVGTAEVTQILANVSAIYSPELKVGYSPYPGGSDHQRFHEYGFPAAQVEERIGLIADPMYHDSGDLSEREGYDFEQIKSIAKVELAAVLHVAGFDLSGPAEDVEGGDDS</sequence>
<keyword evidence="5 7" id="KW-0378">Hydrolase</keyword>
<evidence type="ECO:0000256" key="5">
    <source>
        <dbReference type="ARBA" id="ARBA00022801"/>
    </source>
</evidence>
<accession>A0A4V2K7I1</accession>
<evidence type="ECO:0000256" key="1">
    <source>
        <dbReference type="ARBA" id="ARBA00001947"/>
    </source>
</evidence>
<keyword evidence="4 7" id="KW-0479">Metal-binding</keyword>
<dbReference type="AlphaFoldDB" id="A0A4V2K7I1"/>
<dbReference type="Proteomes" id="UP000292082">
    <property type="component" value="Unassembled WGS sequence"/>
</dbReference>
<feature type="domain" description="Peptidase M28" evidence="8">
    <location>
        <begin position="274"/>
        <end position="461"/>
    </location>
</feature>
<evidence type="ECO:0000313" key="10">
    <source>
        <dbReference type="Proteomes" id="UP000292082"/>
    </source>
</evidence>
<dbReference type="InterPro" id="IPR007484">
    <property type="entry name" value="Peptidase_M28"/>
</dbReference>
<dbReference type="EMBL" id="ML145156">
    <property type="protein sequence ID" value="TBU56168.1"/>
    <property type="molecule type" value="Genomic_DNA"/>
</dbReference>
<feature type="signal peptide" evidence="7">
    <location>
        <begin position="1"/>
        <end position="23"/>
    </location>
</feature>
<dbReference type="PANTHER" id="PTHR12147">
    <property type="entry name" value="METALLOPEPTIDASE M28 FAMILY MEMBER"/>
    <property type="match status" value="1"/>
</dbReference>
<evidence type="ECO:0000256" key="2">
    <source>
        <dbReference type="ARBA" id="ARBA00005634"/>
    </source>
</evidence>
<keyword evidence="10" id="KW-1185">Reference proteome</keyword>
<evidence type="ECO:0000256" key="7">
    <source>
        <dbReference type="RuleBase" id="RU361240"/>
    </source>
</evidence>
<feature type="chain" id="PRO_5021040008" description="Peptide hydrolase" evidence="7">
    <location>
        <begin position="24"/>
        <end position="501"/>
    </location>
</feature>
<evidence type="ECO:0000256" key="4">
    <source>
        <dbReference type="ARBA" id="ARBA00022723"/>
    </source>
</evidence>
<dbReference type="EC" id="3.4.-.-" evidence="7"/>
<dbReference type="Pfam" id="PF04389">
    <property type="entry name" value="Peptidase_M28"/>
    <property type="match status" value="1"/>
</dbReference>
<evidence type="ECO:0000256" key="3">
    <source>
        <dbReference type="ARBA" id="ARBA00022670"/>
    </source>
</evidence>
<protein>
    <recommendedName>
        <fullName evidence="7">Peptide hydrolase</fullName>
        <ecNumber evidence="7">3.4.-.-</ecNumber>
    </recommendedName>
</protein>
<dbReference type="InterPro" id="IPR045175">
    <property type="entry name" value="M28_fam"/>
</dbReference>
<evidence type="ECO:0000313" key="9">
    <source>
        <dbReference type="EMBL" id="TBU56168.1"/>
    </source>
</evidence>
<dbReference type="GO" id="GO:0046872">
    <property type="term" value="F:metal ion binding"/>
    <property type="evidence" value="ECO:0007669"/>
    <property type="project" value="UniProtKB-KW"/>
</dbReference>
<reference evidence="9 10" key="1">
    <citation type="submission" date="2019-01" db="EMBL/GenBank/DDBJ databases">
        <title>Draft genome sequences of three monokaryotic isolates of the white-rot basidiomycete fungus Dichomitus squalens.</title>
        <authorList>
            <consortium name="DOE Joint Genome Institute"/>
            <person name="Lopez S.C."/>
            <person name="Andreopoulos B."/>
            <person name="Pangilinan J."/>
            <person name="Lipzen A."/>
            <person name="Riley R."/>
            <person name="Ahrendt S."/>
            <person name="Ng V."/>
            <person name="Barry K."/>
            <person name="Daum C."/>
            <person name="Grigoriev I.V."/>
            <person name="Hilden K.S."/>
            <person name="Makela M.R."/>
            <person name="de Vries R.P."/>
        </authorList>
    </citation>
    <scope>NUCLEOTIDE SEQUENCE [LARGE SCALE GENOMIC DNA]</scope>
    <source>
        <strain evidence="9 10">CBS 464.89</strain>
    </source>
</reference>
<dbReference type="PANTHER" id="PTHR12147:SF26">
    <property type="entry name" value="PEPTIDASE M28 DOMAIN-CONTAINING PROTEIN"/>
    <property type="match status" value="1"/>
</dbReference>
<dbReference type="Gene3D" id="3.40.630.10">
    <property type="entry name" value="Zn peptidases"/>
    <property type="match status" value="1"/>
</dbReference>
<proteinExistence type="inferred from homology"/>
<evidence type="ECO:0000259" key="8">
    <source>
        <dbReference type="Pfam" id="PF04389"/>
    </source>
</evidence>
<keyword evidence="6 7" id="KW-0862">Zinc</keyword>
<comment type="cofactor">
    <cofactor evidence="1">
        <name>Zn(2+)</name>
        <dbReference type="ChEBI" id="CHEBI:29105"/>
    </cofactor>
</comment>
<keyword evidence="3 7" id="KW-0645">Protease</keyword>
<organism evidence="9 10">
    <name type="scientific">Dichomitus squalens</name>
    <dbReference type="NCBI Taxonomy" id="114155"/>
    <lineage>
        <taxon>Eukaryota</taxon>
        <taxon>Fungi</taxon>
        <taxon>Dikarya</taxon>
        <taxon>Basidiomycota</taxon>
        <taxon>Agaricomycotina</taxon>
        <taxon>Agaricomycetes</taxon>
        <taxon>Polyporales</taxon>
        <taxon>Polyporaceae</taxon>
        <taxon>Dichomitus</taxon>
    </lineage>
</organism>